<dbReference type="EMBL" id="RQFY01000012">
    <property type="protein sequence ID" value="TGL28406.1"/>
    <property type="molecule type" value="Genomic_DNA"/>
</dbReference>
<sequence>MLSKLPLLPILTFFIFFGCSGEDIDEIKGKKKEEFNPVANYIVCVVSTQACIDSQGEDCFITENDPQYFTPGGGGVEAFCFDRTAETILVTETGSM</sequence>
<evidence type="ECO:0000313" key="2">
    <source>
        <dbReference type="Proteomes" id="UP000297871"/>
    </source>
</evidence>
<protein>
    <recommendedName>
        <fullName evidence="3">Lipoprotein</fullName>
    </recommendedName>
</protein>
<dbReference type="PROSITE" id="PS51257">
    <property type="entry name" value="PROKAR_LIPOPROTEIN"/>
    <property type="match status" value="1"/>
</dbReference>
<name>A0A4R9J312_9LEPT</name>
<dbReference type="RefSeq" id="WP_135616995.1">
    <property type="nucleotide sequence ID" value="NZ_RQFY01000012.1"/>
</dbReference>
<dbReference type="Proteomes" id="UP000297871">
    <property type="component" value="Unassembled WGS sequence"/>
</dbReference>
<dbReference type="OrthoDB" id="331623at2"/>
<comment type="caution">
    <text evidence="1">The sequence shown here is derived from an EMBL/GenBank/DDBJ whole genome shotgun (WGS) entry which is preliminary data.</text>
</comment>
<proteinExistence type="predicted"/>
<evidence type="ECO:0008006" key="3">
    <source>
        <dbReference type="Google" id="ProtNLM"/>
    </source>
</evidence>
<accession>A0A4R9J312</accession>
<gene>
    <name evidence="1" type="ORF">EHQ52_19260</name>
</gene>
<reference evidence="1" key="1">
    <citation type="journal article" date="2019" name="PLoS Negl. Trop. Dis.">
        <title>Revisiting the worldwide diversity of Leptospira species in the environment.</title>
        <authorList>
            <person name="Vincent A.T."/>
            <person name="Schiettekatte O."/>
            <person name="Bourhy P."/>
            <person name="Veyrier F.J."/>
            <person name="Picardeau M."/>
        </authorList>
    </citation>
    <scope>NUCLEOTIDE SEQUENCE [LARGE SCALE GENOMIC DNA]</scope>
    <source>
        <strain evidence="1">201800265</strain>
    </source>
</reference>
<keyword evidence="2" id="KW-1185">Reference proteome</keyword>
<evidence type="ECO:0000313" key="1">
    <source>
        <dbReference type="EMBL" id="TGL28406.1"/>
    </source>
</evidence>
<dbReference type="AlphaFoldDB" id="A0A4R9J312"/>
<organism evidence="1 2">
    <name type="scientific">Leptospira koniambonensis</name>
    <dbReference type="NCBI Taxonomy" id="2484950"/>
    <lineage>
        <taxon>Bacteria</taxon>
        <taxon>Pseudomonadati</taxon>
        <taxon>Spirochaetota</taxon>
        <taxon>Spirochaetia</taxon>
        <taxon>Leptospirales</taxon>
        <taxon>Leptospiraceae</taxon>
        <taxon>Leptospira</taxon>
    </lineage>
</organism>